<organism evidence="2">
    <name type="scientific">Schlesneria paludicola</name>
    <dbReference type="NCBI Taxonomy" id="360056"/>
    <lineage>
        <taxon>Bacteria</taxon>
        <taxon>Pseudomonadati</taxon>
        <taxon>Planctomycetota</taxon>
        <taxon>Planctomycetia</taxon>
        <taxon>Planctomycetales</taxon>
        <taxon>Planctomycetaceae</taxon>
        <taxon>Schlesneria</taxon>
    </lineage>
</organism>
<gene>
    <name evidence="2" type="ORF">ENS64_06085</name>
</gene>
<feature type="transmembrane region" description="Helical" evidence="1">
    <location>
        <begin position="48"/>
        <end position="65"/>
    </location>
</feature>
<sequence length="165" mass="18347">MWRDGFLGYKASLMLDVVVVALVLVVPLLAASLYAVKVRRQYVLHRNLQVLLGVVLLAAVAAFEVDLHVVQGGWEKVVAKRSPPLSDAQLARVKTLLRVHLIFAVSTPFLWVATLGLAFQHMPRPPQPCAHSRWHQRLGWLSTVDLVLTSLTGLIFYYSAFVAPV</sequence>
<accession>A0A7C4LLV1</accession>
<evidence type="ECO:0000256" key="1">
    <source>
        <dbReference type="SAM" id="Phobius"/>
    </source>
</evidence>
<keyword evidence="1" id="KW-0812">Transmembrane</keyword>
<comment type="caution">
    <text evidence="2">The sequence shown here is derived from an EMBL/GenBank/DDBJ whole genome shotgun (WGS) entry which is preliminary data.</text>
</comment>
<dbReference type="Pfam" id="PF04238">
    <property type="entry name" value="DUF420"/>
    <property type="match status" value="1"/>
</dbReference>
<protein>
    <submittedName>
        <fullName evidence="2">DUF420 domain-containing protein</fullName>
    </submittedName>
</protein>
<proteinExistence type="predicted"/>
<keyword evidence="1" id="KW-1133">Transmembrane helix</keyword>
<feature type="transmembrane region" description="Helical" evidence="1">
    <location>
        <begin position="99"/>
        <end position="119"/>
    </location>
</feature>
<reference evidence="2" key="1">
    <citation type="journal article" date="2020" name="mSystems">
        <title>Genome- and Community-Level Interaction Insights into Carbon Utilization and Element Cycling Functions of Hydrothermarchaeota in Hydrothermal Sediment.</title>
        <authorList>
            <person name="Zhou Z."/>
            <person name="Liu Y."/>
            <person name="Xu W."/>
            <person name="Pan J."/>
            <person name="Luo Z.H."/>
            <person name="Li M."/>
        </authorList>
    </citation>
    <scope>NUCLEOTIDE SEQUENCE [LARGE SCALE GENOMIC DNA]</scope>
    <source>
        <strain evidence="2">SpSt-508</strain>
    </source>
</reference>
<dbReference type="InterPro" id="IPR007352">
    <property type="entry name" value="DUF420"/>
</dbReference>
<feature type="transmembrane region" description="Helical" evidence="1">
    <location>
        <begin position="140"/>
        <end position="160"/>
    </location>
</feature>
<evidence type="ECO:0000313" key="2">
    <source>
        <dbReference type="EMBL" id="HGT38819.1"/>
    </source>
</evidence>
<dbReference type="AlphaFoldDB" id="A0A7C4LLV1"/>
<keyword evidence="1" id="KW-0472">Membrane</keyword>
<dbReference type="EMBL" id="DSVQ01000012">
    <property type="protein sequence ID" value="HGT38819.1"/>
    <property type="molecule type" value="Genomic_DNA"/>
</dbReference>
<feature type="transmembrane region" description="Helical" evidence="1">
    <location>
        <begin position="12"/>
        <end position="36"/>
    </location>
</feature>
<name>A0A7C4LLV1_9PLAN</name>